<dbReference type="Gene3D" id="3.30.1240.10">
    <property type="match status" value="1"/>
</dbReference>
<dbReference type="EMBL" id="QGGH01000010">
    <property type="protein sequence ID" value="PWJ88569.1"/>
    <property type="molecule type" value="Genomic_DNA"/>
</dbReference>
<dbReference type="InterPro" id="IPR023214">
    <property type="entry name" value="HAD_sf"/>
</dbReference>
<dbReference type="PANTHER" id="PTHR10000">
    <property type="entry name" value="PHOSPHOSERINE PHOSPHATASE"/>
    <property type="match status" value="1"/>
</dbReference>
<dbReference type="SUPFAM" id="SSF56784">
    <property type="entry name" value="HAD-like"/>
    <property type="match status" value="1"/>
</dbReference>
<dbReference type="GO" id="GO:0016791">
    <property type="term" value="F:phosphatase activity"/>
    <property type="evidence" value="ECO:0007669"/>
    <property type="project" value="TreeGrafter"/>
</dbReference>
<dbReference type="Pfam" id="PF08282">
    <property type="entry name" value="Hydrolase_3"/>
    <property type="match status" value="1"/>
</dbReference>
<dbReference type="RefSeq" id="WP_109669909.1">
    <property type="nucleotide sequence ID" value="NZ_QGGH01000010.1"/>
</dbReference>
<dbReference type="InterPro" id="IPR036412">
    <property type="entry name" value="HAD-like_sf"/>
</dbReference>
<reference evidence="1 2" key="1">
    <citation type="submission" date="2018-05" db="EMBL/GenBank/DDBJ databases">
        <title>Genomic Encyclopedia of Type Strains, Phase IV (KMG-IV): sequencing the most valuable type-strain genomes for metagenomic binning, comparative biology and taxonomic classification.</title>
        <authorList>
            <person name="Goeker M."/>
        </authorList>
    </citation>
    <scope>NUCLEOTIDE SEQUENCE [LARGE SCALE GENOMIC DNA]</scope>
    <source>
        <strain evidence="1 2">DSM 2626</strain>
    </source>
</reference>
<evidence type="ECO:0000313" key="1">
    <source>
        <dbReference type="EMBL" id="PWJ88569.1"/>
    </source>
</evidence>
<evidence type="ECO:0000313" key="2">
    <source>
        <dbReference type="Proteomes" id="UP000245631"/>
    </source>
</evidence>
<dbReference type="GeneID" id="61054650"/>
<sequence>MTIPRLIVTDVDRTLLTHDHILPQRVADALGMVRKAGITVVLATARSPLGVKPYAERLGVANLVICFNGAWIGDVSTGIALSEQRIGRADALHAMALAQAAGVRPMWFTGTAIHALAEDPLIVREAAVTNEPLLLTDAIEGLPGTPGKIMCVAAQPADHGAFGALREKLGNCLSVSGSHPRLLEIGPADASKKVAIATVAAKLGIPAGDCAAAGDAENDLAMLAWAGMAVTVGNAIPEAKRLAQFVGPSCDVGGLADAVAWLMQPKLTLATADQTGGRNG</sequence>
<proteinExistence type="predicted"/>
<organism evidence="1 2">
    <name type="scientific">Rhizobium loti</name>
    <name type="common">Mesorhizobium loti</name>
    <dbReference type="NCBI Taxonomy" id="381"/>
    <lineage>
        <taxon>Bacteria</taxon>
        <taxon>Pseudomonadati</taxon>
        <taxon>Pseudomonadota</taxon>
        <taxon>Alphaproteobacteria</taxon>
        <taxon>Hyphomicrobiales</taxon>
        <taxon>Phyllobacteriaceae</taxon>
        <taxon>Mesorhizobium</taxon>
    </lineage>
</organism>
<comment type="caution">
    <text evidence="1">The sequence shown here is derived from an EMBL/GenBank/DDBJ whole genome shotgun (WGS) entry which is preliminary data.</text>
</comment>
<dbReference type="GO" id="GO:0000287">
    <property type="term" value="F:magnesium ion binding"/>
    <property type="evidence" value="ECO:0007669"/>
    <property type="project" value="TreeGrafter"/>
</dbReference>
<dbReference type="PANTHER" id="PTHR10000:SF8">
    <property type="entry name" value="HAD SUPERFAMILY HYDROLASE-LIKE, TYPE 3"/>
    <property type="match status" value="1"/>
</dbReference>
<protein>
    <recommendedName>
        <fullName evidence="3">HAD family hydrolase</fullName>
    </recommendedName>
</protein>
<dbReference type="GO" id="GO:0005829">
    <property type="term" value="C:cytosol"/>
    <property type="evidence" value="ECO:0007669"/>
    <property type="project" value="TreeGrafter"/>
</dbReference>
<evidence type="ECO:0008006" key="3">
    <source>
        <dbReference type="Google" id="ProtNLM"/>
    </source>
</evidence>
<dbReference type="AlphaFoldDB" id="A0A8E2WBI8"/>
<name>A0A8E2WBI8_RHILI</name>
<dbReference type="Gene3D" id="3.40.50.1000">
    <property type="entry name" value="HAD superfamily/HAD-like"/>
    <property type="match status" value="1"/>
</dbReference>
<accession>A0A8E2WBI8</accession>
<gene>
    <name evidence="1" type="ORF">C8D77_11036</name>
</gene>
<dbReference type="Proteomes" id="UP000245631">
    <property type="component" value="Unassembled WGS sequence"/>
</dbReference>